<dbReference type="PROSITE" id="PS50088">
    <property type="entry name" value="ANK_REPEAT"/>
    <property type="match status" value="2"/>
</dbReference>
<evidence type="ECO:0000256" key="3">
    <source>
        <dbReference type="PROSITE-ProRule" id="PRU00023"/>
    </source>
</evidence>
<reference evidence="5 6" key="1">
    <citation type="submission" date="2016-04" db="EMBL/GenBank/DDBJ databases">
        <title>A degradative enzymes factory behind the ericoid mycorrhizal symbiosis.</title>
        <authorList>
            <consortium name="DOE Joint Genome Institute"/>
            <person name="Martino E."/>
            <person name="Morin E."/>
            <person name="Grelet G."/>
            <person name="Kuo A."/>
            <person name="Kohler A."/>
            <person name="Daghino S."/>
            <person name="Barry K."/>
            <person name="Choi C."/>
            <person name="Cichocki N."/>
            <person name="Clum A."/>
            <person name="Copeland A."/>
            <person name="Hainaut M."/>
            <person name="Haridas S."/>
            <person name="Labutti K."/>
            <person name="Lindquist E."/>
            <person name="Lipzen A."/>
            <person name="Khouja H.-R."/>
            <person name="Murat C."/>
            <person name="Ohm R."/>
            <person name="Olson A."/>
            <person name="Spatafora J."/>
            <person name="Veneault-Fourrey C."/>
            <person name="Henrissat B."/>
            <person name="Grigoriev I."/>
            <person name="Martin F."/>
            <person name="Perotto S."/>
        </authorList>
    </citation>
    <scope>NUCLEOTIDE SEQUENCE [LARGE SCALE GENOMIC DNA]</scope>
    <source>
        <strain evidence="5 6">E</strain>
    </source>
</reference>
<accession>A0A2J6SQY1</accession>
<dbReference type="InParanoid" id="A0A2J6SQY1"/>
<evidence type="ECO:0000256" key="4">
    <source>
        <dbReference type="SAM" id="MobiDB-lite"/>
    </source>
</evidence>
<dbReference type="Gene3D" id="1.25.40.20">
    <property type="entry name" value="Ankyrin repeat-containing domain"/>
    <property type="match status" value="3"/>
</dbReference>
<feature type="repeat" description="ANK" evidence="3">
    <location>
        <begin position="342"/>
        <end position="374"/>
    </location>
</feature>
<evidence type="ECO:0000313" key="5">
    <source>
        <dbReference type="EMBL" id="PMD53093.1"/>
    </source>
</evidence>
<evidence type="ECO:0000313" key="6">
    <source>
        <dbReference type="Proteomes" id="UP000235371"/>
    </source>
</evidence>
<keyword evidence="6" id="KW-1185">Reference proteome</keyword>
<gene>
    <name evidence="5" type="ORF">K444DRAFT_572702</name>
</gene>
<dbReference type="OrthoDB" id="341259at2759"/>
<dbReference type="Pfam" id="PF12796">
    <property type="entry name" value="Ank_2"/>
    <property type="match status" value="2"/>
</dbReference>
<feature type="region of interest" description="Disordered" evidence="4">
    <location>
        <begin position="185"/>
        <end position="219"/>
    </location>
</feature>
<proteinExistence type="predicted"/>
<dbReference type="SMART" id="SM00248">
    <property type="entry name" value="ANK"/>
    <property type="match status" value="9"/>
</dbReference>
<name>A0A2J6SQY1_9HELO</name>
<keyword evidence="2 3" id="KW-0040">ANK repeat</keyword>
<evidence type="ECO:0000256" key="1">
    <source>
        <dbReference type="ARBA" id="ARBA00022737"/>
    </source>
</evidence>
<dbReference type="PANTHER" id="PTHR24198:SF165">
    <property type="entry name" value="ANKYRIN REPEAT-CONTAINING PROTEIN-RELATED"/>
    <property type="match status" value="1"/>
</dbReference>
<evidence type="ECO:0000256" key="2">
    <source>
        <dbReference type="ARBA" id="ARBA00023043"/>
    </source>
</evidence>
<organism evidence="5 6">
    <name type="scientific">Hyaloscypha bicolor E</name>
    <dbReference type="NCBI Taxonomy" id="1095630"/>
    <lineage>
        <taxon>Eukaryota</taxon>
        <taxon>Fungi</taxon>
        <taxon>Dikarya</taxon>
        <taxon>Ascomycota</taxon>
        <taxon>Pezizomycotina</taxon>
        <taxon>Leotiomycetes</taxon>
        <taxon>Helotiales</taxon>
        <taxon>Hyaloscyphaceae</taxon>
        <taxon>Hyaloscypha</taxon>
        <taxon>Hyaloscypha bicolor</taxon>
    </lineage>
</organism>
<dbReference type="InterPro" id="IPR036770">
    <property type="entry name" value="Ankyrin_rpt-contain_sf"/>
</dbReference>
<dbReference type="PANTHER" id="PTHR24198">
    <property type="entry name" value="ANKYRIN REPEAT AND PROTEIN KINASE DOMAIN-CONTAINING PROTEIN"/>
    <property type="match status" value="1"/>
</dbReference>
<dbReference type="STRING" id="1095630.A0A2J6SQY1"/>
<keyword evidence="1" id="KW-0677">Repeat</keyword>
<dbReference type="RefSeq" id="XP_024729997.1">
    <property type="nucleotide sequence ID" value="XM_024877367.1"/>
</dbReference>
<dbReference type="PROSITE" id="PS50297">
    <property type="entry name" value="ANK_REP_REGION"/>
    <property type="match status" value="2"/>
</dbReference>
<dbReference type="InterPro" id="IPR002110">
    <property type="entry name" value="Ankyrin_rpt"/>
</dbReference>
<sequence>MDPVTAIQLVASLISLVKTCRASLQAIKDFKDSDDDLADLVSDVESFTAFLQELEEVLGRCQQRSLLSSKSEGLHKVLQAARFTVLKLQRELDRLKATGSPTVRRVRWLQAHAELQKHRCRMREHTSRLHGFALLLCLGGFFLECSQEPQLLQFCSSTQDELGAVDLVMDLPSGDATAKLVAKLEPAPPNSDSQPSDVGLPTQFDSHGPERPPGTEARRKSCSFDCYCVCHSEEGRTPQLSMKRRMNILSVVTRPRRKCSVPTCQRTIPPRVRKLVLPSANFCRALAIIVSSRGWTVKHQLNTYRLVPETSDAMRYTKHGELGNLKACIESGEATQFDTGPDGWSLLHTAAYWGQLEIVRYLYTLGANTEVGEVGTRKPADFAILRALAMDSTDVEQQIMKAFPAYETYMIDFGFSPIHIAVLELYDSGDILRPSLQDLIDFVDDANNQPAGNDWSVWRRAEAKACPLYADVVERFRTTATKGFKAKKVILDLINEPDEKWGWPPFHWAAFTGRRQKMEILIKNNADPFSLSPMRRNTIHIAAESKRLDVLSFVLDIWAINKDKLDINKADRWLETPLHIAASGSKECAELLLDNGANPNATQVDHQIPLHYASICTREEEKLLIVSLLSGPGRCFVNAQDNDGRTPVFELLPSPACVKLLADAGADLTITDKTGNSPIHMASIDNEVETLEMLLDLTSDPRAATRLNTNGHTPLLEACAHKSKDCARLLLRRVDVDCTEIGEKGWSAVHYAADWGDEVIMKAVLMHPSFKRGQKTTDGRSAEMLAKAACKWEGQIKGLLKKHDSVAGIMKESEVTFGQSSFAYLSVR</sequence>
<dbReference type="SUPFAM" id="SSF48403">
    <property type="entry name" value="Ankyrin repeat"/>
    <property type="match status" value="2"/>
</dbReference>
<feature type="repeat" description="ANK" evidence="3">
    <location>
        <begin position="674"/>
        <end position="706"/>
    </location>
</feature>
<dbReference type="EMBL" id="KZ613895">
    <property type="protein sequence ID" value="PMD53093.1"/>
    <property type="molecule type" value="Genomic_DNA"/>
</dbReference>
<dbReference type="AlphaFoldDB" id="A0A2J6SQY1"/>
<protein>
    <submittedName>
        <fullName evidence="5">Ankyrin</fullName>
    </submittedName>
</protein>
<dbReference type="GeneID" id="36585444"/>
<dbReference type="Proteomes" id="UP000235371">
    <property type="component" value="Unassembled WGS sequence"/>
</dbReference>
<dbReference type="Pfam" id="PF00023">
    <property type="entry name" value="Ank"/>
    <property type="match status" value="1"/>
</dbReference>